<dbReference type="AlphaFoldDB" id="A0AA37BY74"/>
<comment type="caution">
    <text evidence="2">The sequence shown here is derived from an EMBL/GenBank/DDBJ whole genome shotgun (WGS) entry which is preliminary data.</text>
</comment>
<reference evidence="2" key="1">
    <citation type="submission" date="2022-09" db="EMBL/GenBank/DDBJ databases">
        <title>Whole genome shotgun sequence of Streptomyces albidoflavus NBRC 12854.</title>
        <authorList>
            <person name="Komaki H."/>
            <person name="Tamura T."/>
        </authorList>
    </citation>
    <scope>NUCLEOTIDE SEQUENCE</scope>
    <source>
        <strain evidence="2">NBRC 12854</strain>
    </source>
</reference>
<gene>
    <name evidence="2" type="ORF">ScoT_26230</name>
</gene>
<feature type="region of interest" description="Disordered" evidence="1">
    <location>
        <begin position="39"/>
        <end position="75"/>
    </location>
</feature>
<organism evidence="2 3">
    <name type="scientific">Streptomyces albidoflavus</name>
    <dbReference type="NCBI Taxonomy" id="1886"/>
    <lineage>
        <taxon>Bacteria</taxon>
        <taxon>Bacillati</taxon>
        <taxon>Actinomycetota</taxon>
        <taxon>Actinomycetes</taxon>
        <taxon>Kitasatosporales</taxon>
        <taxon>Streptomycetaceae</taxon>
        <taxon>Streptomyces</taxon>
        <taxon>Streptomyces albidoflavus group</taxon>
    </lineage>
</organism>
<evidence type="ECO:0000313" key="3">
    <source>
        <dbReference type="Proteomes" id="UP001051844"/>
    </source>
</evidence>
<accession>A0AA37BY74</accession>
<sequence length="277" mass="27732">MGPKDADGEADDASPRSPLRRYGAGTATAAALALLALAGCGTSPDPGGEGGGDTGKPTPAARDKGPACVGEDPGATVHVLRGGGFKLPGGGGVQYTDATADGTRRTATLRDGATYASGQEEWKVAPGAEVTVSGHAYAVRQVCAHRVVLEPESAEDRAALAAEPASLEPRQGAADDALCFTTGPAVRKAAAQGFPAKGDTLALLANGGVQRFPTGLSVTVAYVHPDTGTAGLDANCATVPVAGYEDVQAGDTVEFAGVEFEVATLTDKAVRLTRTSD</sequence>
<dbReference type="EMBL" id="BNDZ01000005">
    <property type="protein sequence ID" value="GHI46449.1"/>
    <property type="molecule type" value="Genomic_DNA"/>
</dbReference>
<name>A0AA37BY74_9ACTN</name>
<evidence type="ECO:0000313" key="2">
    <source>
        <dbReference type="EMBL" id="GHI46449.1"/>
    </source>
</evidence>
<dbReference type="Proteomes" id="UP001051844">
    <property type="component" value="Unassembled WGS sequence"/>
</dbReference>
<proteinExistence type="predicted"/>
<evidence type="ECO:0000256" key="1">
    <source>
        <dbReference type="SAM" id="MobiDB-lite"/>
    </source>
</evidence>
<feature type="region of interest" description="Disordered" evidence="1">
    <location>
        <begin position="1"/>
        <end position="22"/>
    </location>
</feature>
<protein>
    <submittedName>
        <fullName evidence="2">Uncharacterized protein</fullName>
    </submittedName>
</protein>